<evidence type="ECO:0000256" key="1">
    <source>
        <dbReference type="ARBA" id="ARBA00004429"/>
    </source>
</evidence>
<evidence type="ECO:0000313" key="14">
    <source>
        <dbReference type="EMBL" id="BCJ90221.1"/>
    </source>
</evidence>
<dbReference type="GO" id="GO:0015099">
    <property type="term" value="F:nickel cation transmembrane transporter activity"/>
    <property type="evidence" value="ECO:0007669"/>
    <property type="project" value="TreeGrafter"/>
</dbReference>
<evidence type="ECO:0000256" key="12">
    <source>
        <dbReference type="ARBA" id="ARBA00034269"/>
    </source>
</evidence>
<keyword evidence="15" id="KW-1185">Reference proteome</keyword>
<evidence type="ECO:0000256" key="13">
    <source>
        <dbReference type="SAM" id="Phobius"/>
    </source>
</evidence>
<evidence type="ECO:0000256" key="4">
    <source>
        <dbReference type="ARBA" id="ARBA00022448"/>
    </source>
</evidence>
<keyword evidence="8" id="KW-0460">Magnesium</keyword>
<dbReference type="SUPFAM" id="SSF143865">
    <property type="entry name" value="CorA soluble domain-like"/>
    <property type="match status" value="1"/>
</dbReference>
<dbReference type="GO" id="GO:0015087">
    <property type="term" value="F:cobalt ion transmembrane transporter activity"/>
    <property type="evidence" value="ECO:0007669"/>
    <property type="project" value="TreeGrafter"/>
</dbReference>
<evidence type="ECO:0000256" key="5">
    <source>
        <dbReference type="ARBA" id="ARBA00022475"/>
    </source>
</evidence>
<keyword evidence="5" id="KW-1003">Cell membrane</keyword>
<keyword evidence="4" id="KW-0813">Transport</keyword>
<accession>A0A6S6QT45</accession>
<keyword evidence="7 13" id="KW-0812">Transmembrane</keyword>
<dbReference type="GO" id="GO:0005886">
    <property type="term" value="C:plasma membrane"/>
    <property type="evidence" value="ECO:0007669"/>
    <property type="project" value="UniProtKB-SubCell"/>
</dbReference>
<dbReference type="FunFam" id="1.20.58.340:FF:000001">
    <property type="entry name" value="Magnesium transport protein CorA"/>
    <property type="match status" value="1"/>
</dbReference>
<evidence type="ECO:0000256" key="7">
    <source>
        <dbReference type="ARBA" id="ARBA00022692"/>
    </source>
</evidence>
<comment type="catalytic activity">
    <reaction evidence="12">
        <text>Mg(2+)(in) = Mg(2+)(out)</text>
        <dbReference type="Rhea" id="RHEA:29827"/>
        <dbReference type="ChEBI" id="CHEBI:18420"/>
    </reaction>
</comment>
<dbReference type="InterPro" id="IPR045861">
    <property type="entry name" value="CorA_cytoplasmic_dom"/>
</dbReference>
<feature type="transmembrane region" description="Helical" evidence="13">
    <location>
        <begin position="299"/>
        <end position="319"/>
    </location>
</feature>
<evidence type="ECO:0000256" key="6">
    <source>
        <dbReference type="ARBA" id="ARBA00022519"/>
    </source>
</evidence>
<proteinExistence type="inferred from homology"/>
<gene>
    <name evidence="14" type="primary">corA</name>
    <name evidence="14" type="ORF">IZ6_09560</name>
</gene>
<dbReference type="EMBL" id="AP023361">
    <property type="protein sequence ID" value="BCJ90221.1"/>
    <property type="molecule type" value="Genomic_DNA"/>
</dbReference>
<evidence type="ECO:0000256" key="8">
    <source>
        <dbReference type="ARBA" id="ARBA00022842"/>
    </source>
</evidence>
<dbReference type="PANTHER" id="PTHR47685">
    <property type="entry name" value="MAGNESIUM TRANSPORT PROTEIN CORA"/>
    <property type="match status" value="1"/>
</dbReference>
<comment type="subcellular location">
    <subcellularLocation>
        <location evidence="1">Cell inner membrane</location>
        <topology evidence="1">Multi-pass membrane protein</topology>
    </subcellularLocation>
</comment>
<dbReference type="KEGG" id="tso:IZ6_09560"/>
<dbReference type="CDD" id="cd12837">
    <property type="entry name" value="EcCorA-like_u1"/>
    <property type="match status" value="1"/>
</dbReference>
<keyword evidence="6" id="KW-0997">Cell inner membrane</keyword>
<dbReference type="InterPro" id="IPR002523">
    <property type="entry name" value="MgTranspt_CorA/ZnTranspt_ZntB"/>
</dbReference>
<evidence type="ECO:0000256" key="9">
    <source>
        <dbReference type="ARBA" id="ARBA00022989"/>
    </source>
</evidence>
<keyword evidence="9 13" id="KW-1133">Transmembrane helix</keyword>
<feature type="transmembrane region" description="Helical" evidence="13">
    <location>
        <begin position="264"/>
        <end position="287"/>
    </location>
</feature>
<dbReference type="AlphaFoldDB" id="A0A6S6QT45"/>
<evidence type="ECO:0000256" key="11">
    <source>
        <dbReference type="ARBA" id="ARBA00023136"/>
    </source>
</evidence>
<evidence type="ECO:0000256" key="10">
    <source>
        <dbReference type="ARBA" id="ARBA00023065"/>
    </source>
</evidence>
<protein>
    <recommendedName>
        <fullName evidence="3">Magnesium transport protein CorA</fullName>
    </recommendedName>
</protein>
<dbReference type="SUPFAM" id="SSF144083">
    <property type="entry name" value="Magnesium transport protein CorA, transmembrane region"/>
    <property type="match status" value="1"/>
</dbReference>
<dbReference type="Gene3D" id="3.30.460.20">
    <property type="entry name" value="CorA soluble domain-like"/>
    <property type="match status" value="1"/>
</dbReference>
<dbReference type="RefSeq" id="WP_222876866.1">
    <property type="nucleotide sequence ID" value="NZ_AP023361.1"/>
</dbReference>
<dbReference type="InterPro" id="IPR050829">
    <property type="entry name" value="CorA_MIT"/>
</dbReference>
<dbReference type="Pfam" id="PF01544">
    <property type="entry name" value="CorA"/>
    <property type="match status" value="1"/>
</dbReference>
<evidence type="ECO:0000256" key="3">
    <source>
        <dbReference type="ARBA" id="ARBA00019439"/>
    </source>
</evidence>
<dbReference type="PANTHER" id="PTHR47685:SF1">
    <property type="entry name" value="MAGNESIUM TRANSPORT PROTEIN CORA"/>
    <property type="match status" value="1"/>
</dbReference>
<evidence type="ECO:0000256" key="2">
    <source>
        <dbReference type="ARBA" id="ARBA00009765"/>
    </source>
</evidence>
<keyword evidence="11 13" id="KW-0472">Membrane</keyword>
<comment type="similarity">
    <text evidence="2">Belongs to the CorA metal ion transporter (MIT) (TC 1.A.35) family.</text>
</comment>
<keyword evidence="10" id="KW-0406">Ion transport</keyword>
<evidence type="ECO:0000313" key="15">
    <source>
        <dbReference type="Proteomes" id="UP000515317"/>
    </source>
</evidence>
<dbReference type="GO" id="GO:0015095">
    <property type="term" value="F:magnesium ion transmembrane transporter activity"/>
    <property type="evidence" value="ECO:0007669"/>
    <property type="project" value="TreeGrafter"/>
</dbReference>
<dbReference type="Gene3D" id="1.20.58.340">
    <property type="entry name" value="Magnesium transport protein CorA, transmembrane region"/>
    <property type="match status" value="1"/>
</dbReference>
<dbReference type="Proteomes" id="UP000515317">
    <property type="component" value="Chromosome"/>
</dbReference>
<dbReference type="InterPro" id="IPR045863">
    <property type="entry name" value="CorA_TM1_TM2"/>
</dbReference>
<name>A0A6S6QT45_9HYPH</name>
<reference evidence="14 15" key="1">
    <citation type="submission" date="2020-08" db="EMBL/GenBank/DDBJ databases">
        <title>Genome sequence of Rhizobiales bacterium strain IZ6.</title>
        <authorList>
            <person name="Nakai R."/>
            <person name="Naganuma T."/>
        </authorList>
    </citation>
    <scope>NUCLEOTIDE SEQUENCE [LARGE SCALE GENOMIC DNA]</scope>
    <source>
        <strain evidence="14 15">IZ6</strain>
    </source>
</reference>
<organism evidence="14 15">
    <name type="scientific">Terrihabitans soli</name>
    <dbReference type="NCBI Taxonomy" id="708113"/>
    <lineage>
        <taxon>Bacteria</taxon>
        <taxon>Pseudomonadati</taxon>
        <taxon>Pseudomonadota</taxon>
        <taxon>Alphaproteobacteria</taxon>
        <taxon>Hyphomicrobiales</taxon>
        <taxon>Terrihabitans</taxon>
    </lineage>
</organism>
<sequence length="325" mass="36119">MLTIYTPTSGPLDNKVWQSGEPIPQEAVWLDLLDPTVEEDKAVEQFIGILIPTVEEMREIESSSRLYVENGARYMTASVMAGADSGRPGLVNVSFILAGNRLITVRHTEPRVLKLYIQRVCSIAKPPETGEAVLMGLLEAVIDRTADIIEHVGMDVDIVSQRVFGRHKGPIRAKKDFMEIMREIGAQGDLASMARESLVSLTRVVGYLLGEFDGLKVCSGSLEALNVMRRDLNSLREHTSYLNDKVTFLLDATVGMVTIEQNDLVKLFSVVSVILMPPMLIASIYGMNFEHMPELAKPWAYPAALIAMLVSAVVPYLVFRLNRWL</sequence>